<organism evidence="3 4">
    <name type="scientific">Clostridium puniceum</name>
    <dbReference type="NCBI Taxonomy" id="29367"/>
    <lineage>
        <taxon>Bacteria</taxon>
        <taxon>Bacillati</taxon>
        <taxon>Bacillota</taxon>
        <taxon>Clostridia</taxon>
        <taxon>Eubacteriales</taxon>
        <taxon>Clostridiaceae</taxon>
        <taxon>Clostridium</taxon>
    </lineage>
</organism>
<dbReference type="InterPro" id="IPR043730">
    <property type="entry name" value="DUF5673"/>
</dbReference>
<dbReference type="Pfam" id="PF18923">
    <property type="entry name" value="DUF5673"/>
    <property type="match status" value="1"/>
</dbReference>
<dbReference type="RefSeq" id="WP_077847796.1">
    <property type="nucleotide sequence ID" value="NZ_LZZM01000173.1"/>
</dbReference>
<accession>A0A1S8TGE3</accession>
<evidence type="ECO:0000259" key="2">
    <source>
        <dbReference type="Pfam" id="PF18923"/>
    </source>
</evidence>
<comment type="caution">
    <text evidence="3">The sequence shown here is derived from an EMBL/GenBank/DDBJ whole genome shotgun (WGS) entry which is preliminary data.</text>
</comment>
<feature type="transmembrane region" description="Helical" evidence="1">
    <location>
        <begin position="34"/>
        <end position="53"/>
    </location>
</feature>
<feature type="domain" description="DUF5673" evidence="2">
    <location>
        <begin position="76"/>
        <end position="139"/>
    </location>
</feature>
<keyword evidence="1" id="KW-1133">Transmembrane helix</keyword>
<dbReference type="EMBL" id="LZZM01000173">
    <property type="protein sequence ID" value="OOM76465.1"/>
    <property type="molecule type" value="Genomic_DNA"/>
</dbReference>
<evidence type="ECO:0000313" key="4">
    <source>
        <dbReference type="Proteomes" id="UP000190890"/>
    </source>
</evidence>
<feature type="transmembrane region" description="Helical" evidence="1">
    <location>
        <begin position="6"/>
        <end position="22"/>
    </location>
</feature>
<evidence type="ECO:0000313" key="3">
    <source>
        <dbReference type="EMBL" id="OOM76465.1"/>
    </source>
</evidence>
<evidence type="ECO:0000256" key="1">
    <source>
        <dbReference type="SAM" id="Phobius"/>
    </source>
</evidence>
<keyword evidence="1" id="KW-0812">Transmembrane</keyword>
<reference evidence="3 4" key="1">
    <citation type="submission" date="2016-05" db="EMBL/GenBank/DDBJ databases">
        <title>Microbial solvent formation.</title>
        <authorList>
            <person name="Poehlein A."/>
            <person name="Montoya Solano J.D."/>
            <person name="Flitsch S."/>
            <person name="Krabben P."/>
            <person name="Duerre P."/>
            <person name="Daniel R."/>
        </authorList>
    </citation>
    <scope>NUCLEOTIDE SEQUENCE [LARGE SCALE GENOMIC DNA]</scope>
    <source>
        <strain evidence="3 4">DSM 2619</strain>
    </source>
</reference>
<keyword evidence="4" id="KW-1185">Reference proteome</keyword>
<name>A0A1S8TGE3_9CLOT</name>
<keyword evidence="1" id="KW-0472">Membrane</keyword>
<dbReference type="OrthoDB" id="1914400at2"/>
<dbReference type="AlphaFoldDB" id="A0A1S8TGE3"/>
<sequence length="147" mass="16866">MSVSSIVAFIFILIVDIVLIKIDRKNKLIIAGTNKYKVIMPVVVIGFVIYTAISKNFKVEDMAILIGILPLAFVGNKCGITERGILTNSYVLTWNKIETYSLEEQRNKYVLSYKTNVGVRRLLFNEKDKDEVKKYLLGIRELKYARK</sequence>
<dbReference type="Proteomes" id="UP000190890">
    <property type="component" value="Unassembled WGS sequence"/>
</dbReference>
<proteinExistence type="predicted"/>
<protein>
    <recommendedName>
        <fullName evidence="2">DUF5673 domain-containing protein</fullName>
    </recommendedName>
</protein>
<gene>
    <name evidence="3" type="ORF">CLPUN_26970</name>
</gene>